<gene>
    <name evidence="7" type="primary">mraY</name>
    <name evidence="10" type="ORF">GND95_00865</name>
</gene>
<dbReference type="GO" id="GO:0009252">
    <property type="term" value="P:peptidoglycan biosynthetic process"/>
    <property type="evidence" value="ECO:0007669"/>
    <property type="project" value="UniProtKB-UniRule"/>
</dbReference>
<evidence type="ECO:0000256" key="9">
    <source>
        <dbReference type="PIRSR" id="PIRSR600715-1"/>
    </source>
</evidence>
<dbReference type="InterPro" id="IPR000715">
    <property type="entry name" value="Glycosyl_transferase_4"/>
</dbReference>
<comment type="caution">
    <text evidence="10">The sequence shown here is derived from an EMBL/GenBank/DDBJ whole genome shotgun (WGS) entry which is preliminary data.</text>
</comment>
<dbReference type="GO" id="GO:0071555">
    <property type="term" value="P:cell wall organization"/>
    <property type="evidence" value="ECO:0007669"/>
    <property type="project" value="UniProtKB-KW"/>
</dbReference>
<evidence type="ECO:0000256" key="5">
    <source>
        <dbReference type="ARBA" id="ARBA00022989"/>
    </source>
</evidence>
<dbReference type="RefSeq" id="WP_158738931.1">
    <property type="nucleotide sequence ID" value="NZ_JAFBEP010000004.1"/>
</dbReference>
<dbReference type="CDD" id="cd06852">
    <property type="entry name" value="GT_MraY"/>
    <property type="match status" value="1"/>
</dbReference>
<keyword evidence="7 9" id="KW-0460">Magnesium</keyword>
<dbReference type="AlphaFoldDB" id="A0A7C8HI57"/>
<comment type="function">
    <text evidence="7">Catalyzes the initial step of the lipid cycle reactions in the biosynthesis of the cell wall peptidoglycan: transfers peptidoglycan precursor phospho-MurNAc-pentapeptide from UDP-MurNAc-pentapeptide onto the lipid carrier undecaprenyl phosphate, yielding undecaprenyl-pyrophosphoryl-MurNAc-pentapeptide, known as lipid I.</text>
</comment>
<dbReference type="NCBIfam" id="TIGR00445">
    <property type="entry name" value="mraY"/>
    <property type="match status" value="1"/>
</dbReference>
<keyword evidence="11" id="KW-1185">Reference proteome</keyword>
<dbReference type="Proteomes" id="UP000483018">
    <property type="component" value="Unassembled WGS sequence"/>
</dbReference>
<feature type="binding site" evidence="9">
    <location>
        <position position="169"/>
    </location>
    <ligand>
        <name>Mg(2+)</name>
        <dbReference type="ChEBI" id="CHEBI:18420"/>
    </ligand>
</feature>
<dbReference type="PROSITE" id="PS01347">
    <property type="entry name" value="MRAY_1"/>
    <property type="match status" value="1"/>
</dbReference>
<evidence type="ECO:0000256" key="3">
    <source>
        <dbReference type="ARBA" id="ARBA00022679"/>
    </source>
</evidence>
<proteinExistence type="inferred from homology"/>
<keyword evidence="7 9" id="KW-0479">Metal-binding</keyword>
<keyword evidence="7" id="KW-1003">Cell membrane</keyword>
<keyword evidence="4 7" id="KW-0812">Transmembrane</keyword>
<reference evidence="10 11" key="1">
    <citation type="submission" date="2019-12" db="EMBL/GenBank/DDBJ databases">
        <title>Defluviitalea raffinosedens, isolated from a biogas fermenter, genome sequencing and characterization.</title>
        <authorList>
            <person name="Rettenmaier R."/>
            <person name="Schneider M."/>
            <person name="Neuhaus K."/>
            <person name="Liebl W."/>
            <person name="Zverlov V."/>
        </authorList>
    </citation>
    <scope>NUCLEOTIDE SEQUENCE [LARGE SCALE GENOMIC DNA]</scope>
    <source>
        <strain evidence="10 11">249c-K6</strain>
    </source>
</reference>
<feature type="transmembrane region" description="Helical" evidence="7">
    <location>
        <begin position="77"/>
        <end position="97"/>
    </location>
</feature>
<evidence type="ECO:0000313" key="11">
    <source>
        <dbReference type="Proteomes" id="UP000483018"/>
    </source>
</evidence>
<protein>
    <recommendedName>
        <fullName evidence="7 8">Phospho-N-acetylmuramoyl-pentapeptide-transferase</fullName>
        <ecNumber evidence="7 8">2.7.8.13</ecNumber>
    </recommendedName>
    <alternativeName>
        <fullName evidence="7">UDP-MurNAc-pentapeptide phosphotransferase</fullName>
    </alternativeName>
</protein>
<dbReference type="GO" id="GO:0051301">
    <property type="term" value="P:cell division"/>
    <property type="evidence" value="ECO:0007669"/>
    <property type="project" value="UniProtKB-KW"/>
</dbReference>
<keyword evidence="7" id="KW-0132">Cell division</keyword>
<dbReference type="UniPathway" id="UPA00219"/>
<dbReference type="GO" id="GO:0005886">
    <property type="term" value="C:plasma membrane"/>
    <property type="evidence" value="ECO:0007669"/>
    <property type="project" value="UniProtKB-SubCell"/>
</dbReference>
<comment type="cofactor">
    <cofactor evidence="7 9">
        <name>Mg(2+)</name>
        <dbReference type="ChEBI" id="CHEBI:18420"/>
    </cofactor>
</comment>
<keyword evidence="7" id="KW-0131">Cell cycle</keyword>
<feature type="transmembrane region" description="Helical" evidence="7">
    <location>
        <begin position="200"/>
        <end position="217"/>
    </location>
</feature>
<comment type="catalytic activity">
    <reaction evidence="7">
        <text>UDP-N-acetyl-alpha-D-muramoyl-L-alanyl-gamma-D-glutamyl-meso-2,6-diaminopimeloyl-D-alanyl-D-alanine + di-trans,octa-cis-undecaprenyl phosphate = di-trans,octa-cis-undecaprenyl diphospho-N-acetyl-alpha-D-muramoyl-L-alanyl-D-glutamyl-meso-2,6-diaminopimeloyl-D-alanyl-D-alanine + UMP</text>
        <dbReference type="Rhea" id="RHEA:28386"/>
        <dbReference type="ChEBI" id="CHEBI:57865"/>
        <dbReference type="ChEBI" id="CHEBI:60392"/>
        <dbReference type="ChEBI" id="CHEBI:61386"/>
        <dbReference type="ChEBI" id="CHEBI:61387"/>
        <dbReference type="EC" id="2.7.8.13"/>
    </reaction>
</comment>
<comment type="similarity">
    <text evidence="2 7">Belongs to the glycosyltransferase 4 family. MraY subfamily.</text>
</comment>
<keyword evidence="7" id="KW-0961">Cell wall biogenesis/degradation</keyword>
<sequence>MYYNAAIYAALIAFLINLILSPILIPFLSRLKFGQYVRDDGPKSHLKKAGTPTMGGIIILISIILTSILFLKDNMDGLAVLFVTVGFGIVGFVDDFIKVVMKRSLGLRAYQKIIAQLIITGFFGYYLLNSTNIGTKIIVPFSGGMVIDLGIWFIPFLIFAMLGTVNAVNLTDGLDGLASSVTVLVATFFTIVSWGENSSILPIGAAVVGSLLGFLLFNSHPAKVFMGDTGSLALGGFVVSTAFILKMPLFIIIVGLIYVIEALSVMLQVGYFKMTRKRIFKMAPIHHHFELSGWTETKVVSVFCIITAVMCLFGLLGVQ</sequence>
<dbReference type="GO" id="GO:0008963">
    <property type="term" value="F:phospho-N-acetylmuramoyl-pentapeptide-transferase activity"/>
    <property type="evidence" value="ECO:0007669"/>
    <property type="project" value="UniProtKB-UniRule"/>
</dbReference>
<dbReference type="HAMAP" id="MF_00038">
    <property type="entry name" value="MraY"/>
    <property type="match status" value="1"/>
</dbReference>
<organism evidence="10 11">
    <name type="scientific">Defluviitalea raffinosedens</name>
    <dbReference type="NCBI Taxonomy" id="1450156"/>
    <lineage>
        <taxon>Bacteria</taxon>
        <taxon>Bacillati</taxon>
        <taxon>Bacillota</taxon>
        <taxon>Clostridia</taxon>
        <taxon>Lachnospirales</taxon>
        <taxon>Defluviitaleaceae</taxon>
        <taxon>Defluviitalea</taxon>
    </lineage>
</organism>
<accession>A0A7C8HI57</accession>
<feature type="transmembrane region" description="Helical" evidence="7">
    <location>
        <begin position="6"/>
        <end position="28"/>
    </location>
</feature>
<comment type="subcellular location">
    <subcellularLocation>
        <location evidence="7">Cell membrane</location>
        <topology evidence="7">Multi-pass membrane protein</topology>
    </subcellularLocation>
    <subcellularLocation>
        <location evidence="1">Membrane</location>
        <topology evidence="1">Multi-pass membrane protein</topology>
    </subcellularLocation>
</comment>
<feature type="transmembrane region" description="Helical" evidence="7">
    <location>
        <begin position="140"/>
        <end position="162"/>
    </location>
</feature>
<dbReference type="Pfam" id="PF00953">
    <property type="entry name" value="Glycos_transf_4"/>
    <property type="match status" value="1"/>
</dbReference>
<keyword evidence="7" id="KW-0573">Peptidoglycan synthesis</keyword>
<feature type="transmembrane region" description="Helical" evidence="7">
    <location>
        <begin position="49"/>
        <end position="71"/>
    </location>
</feature>
<dbReference type="Pfam" id="PF10555">
    <property type="entry name" value="MraY_sig1"/>
    <property type="match status" value="1"/>
</dbReference>
<dbReference type="PANTHER" id="PTHR22926">
    <property type="entry name" value="PHOSPHO-N-ACETYLMURAMOYL-PENTAPEPTIDE-TRANSFERASE"/>
    <property type="match status" value="1"/>
</dbReference>
<evidence type="ECO:0000256" key="2">
    <source>
        <dbReference type="ARBA" id="ARBA00005583"/>
    </source>
</evidence>
<dbReference type="EC" id="2.7.8.13" evidence="7 8"/>
<feature type="binding site" evidence="9">
    <location>
        <position position="228"/>
    </location>
    <ligand>
        <name>Mg(2+)</name>
        <dbReference type="ChEBI" id="CHEBI:18420"/>
    </ligand>
</feature>
<feature type="transmembrane region" description="Helical" evidence="7">
    <location>
        <begin position="174"/>
        <end position="194"/>
    </location>
</feature>
<evidence type="ECO:0000256" key="8">
    <source>
        <dbReference type="NCBIfam" id="TIGR00445"/>
    </source>
</evidence>
<feature type="transmembrane region" description="Helical" evidence="7">
    <location>
        <begin position="299"/>
        <end position="318"/>
    </location>
</feature>
<evidence type="ECO:0000313" key="10">
    <source>
        <dbReference type="EMBL" id="KAE9637014.1"/>
    </source>
</evidence>
<evidence type="ECO:0000256" key="4">
    <source>
        <dbReference type="ARBA" id="ARBA00022692"/>
    </source>
</evidence>
<dbReference type="GO" id="GO:0008360">
    <property type="term" value="P:regulation of cell shape"/>
    <property type="evidence" value="ECO:0007669"/>
    <property type="project" value="UniProtKB-KW"/>
</dbReference>
<keyword evidence="3 7" id="KW-0808">Transferase</keyword>
<evidence type="ECO:0000256" key="1">
    <source>
        <dbReference type="ARBA" id="ARBA00004141"/>
    </source>
</evidence>
<feature type="transmembrane region" description="Helical" evidence="7">
    <location>
        <begin position="109"/>
        <end position="128"/>
    </location>
</feature>
<dbReference type="PROSITE" id="PS01348">
    <property type="entry name" value="MRAY_2"/>
    <property type="match status" value="1"/>
</dbReference>
<dbReference type="EMBL" id="WSLF01000001">
    <property type="protein sequence ID" value="KAE9637014.1"/>
    <property type="molecule type" value="Genomic_DNA"/>
</dbReference>
<evidence type="ECO:0000256" key="7">
    <source>
        <dbReference type="HAMAP-Rule" id="MF_00038"/>
    </source>
</evidence>
<dbReference type="OrthoDB" id="9805475at2"/>
<evidence type="ECO:0000256" key="6">
    <source>
        <dbReference type="ARBA" id="ARBA00023136"/>
    </source>
</evidence>
<dbReference type="GO" id="GO:0046872">
    <property type="term" value="F:metal ion binding"/>
    <property type="evidence" value="ECO:0007669"/>
    <property type="project" value="UniProtKB-KW"/>
</dbReference>
<dbReference type="PANTHER" id="PTHR22926:SF5">
    <property type="entry name" value="PHOSPHO-N-ACETYLMURAMOYL-PENTAPEPTIDE-TRANSFERASE HOMOLOG"/>
    <property type="match status" value="1"/>
</dbReference>
<keyword evidence="5 7" id="KW-1133">Transmembrane helix</keyword>
<dbReference type="InterPro" id="IPR018480">
    <property type="entry name" value="PNAcMuramoyl-5peptid_Trfase_CS"/>
</dbReference>
<comment type="pathway">
    <text evidence="7">Cell wall biogenesis; peptidoglycan biosynthesis.</text>
</comment>
<keyword evidence="7" id="KW-0133">Cell shape</keyword>
<keyword evidence="6 7" id="KW-0472">Membrane</keyword>
<feature type="transmembrane region" description="Helical" evidence="7">
    <location>
        <begin position="250"/>
        <end position="272"/>
    </location>
</feature>
<name>A0A7C8HI57_9FIRM</name>
<dbReference type="InterPro" id="IPR003524">
    <property type="entry name" value="PNAcMuramoyl-5peptid_Trfase"/>
</dbReference>